<sequence>MPAPGQLTALMGASGAGKTTLLDTLAQRKRTGKIEGTFRLNSELLDESFERSCGFVMQQDIHEPFATVREALEFSAHSRQPAHISNENKMAYVEHIIHLLDLENIAEALVGQPGDGQLSVEELELAARPSSLLFLDEPTSGLDSQASFELVLFLRRIAAEGIPVVCTIHQPSGVLFDMFDQVLLLAPGGRTVYFGETGEKSSEVVDYFGRHGAIIGSDTNPAEFILSTCHVQERRLAGLAGYMTCLR</sequence>
<comment type="subcellular location">
    <subcellularLocation>
        <location evidence="1">Membrane</location>
        <topology evidence="1">Multi-pass membrane protein</topology>
    </subcellularLocation>
</comment>
<dbReference type="GO" id="GO:0005524">
    <property type="term" value="F:ATP binding"/>
    <property type="evidence" value="ECO:0007669"/>
    <property type="project" value="UniProtKB-KW"/>
</dbReference>
<dbReference type="Gene3D" id="3.40.50.300">
    <property type="entry name" value="P-loop containing nucleotide triphosphate hydrolases"/>
    <property type="match status" value="1"/>
</dbReference>
<evidence type="ECO:0000313" key="9">
    <source>
        <dbReference type="EMBL" id="PWY61416.1"/>
    </source>
</evidence>
<dbReference type="SMART" id="SM00382">
    <property type="entry name" value="AAA"/>
    <property type="match status" value="1"/>
</dbReference>
<dbReference type="InterPro" id="IPR003439">
    <property type="entry name" value="ABC_transporter-like_ATP-bd"/>
</dbReference>
<keyword evidence="6" id="KW-1133">Transmembrane helix</keyword>
<evidence type="ECO:0000259" key="8">
    <source>
        <dbReference type="SMART" id="SM00382"/>
    </source>
</evidence>
<dbReference type="RefSeq" id="XP_025381639.1">
    <property type="nucleotide sequence ID" value="XM_025533014.1"/>
</dbReference>
<dbReference type="EMBL" id="MSFU01000118">
    <property type="protein sequence ID" value="PWY61416.1"/>
    <property type="molecule type" value="Genomic_DNA"/>
</dbReference>
<dbReference type="InterPro" id="IPR003593">
    <property type="entry name" value="AAA+_ATPase"/>
</dbReference>
<evidence type="ECO:0000256" key="3">
    <source>
        <dbReference type="ARBA" id="ARBA00022692"/>
    </source>
</evidence>
<reference evidence="9" key="1">
    <citation type="submission" date="2016-12" db="EMBL/GenBank/DDBJ databases">
        <title>The genomes of Aspergillus section Nigri reveals drivers in fungal speciation.</title>
        <authorList>
            <consortium name="DOE Joint Genome Institute"/>
            <person name="Vesth T.C."/>
            <person name="Nybo J."/>
            <person name="Theobald S."/>
            <person name="Brandl J."/>
            <person name="Frisvad J.C."/>
            <person name="Nielsen K.F."/>
            <person name="Lyhne E.K."/>
            <person name="Kogle M.E."/>
            <person name="Kuo A."/>
            <person name="Riley R."/>
            <person name="Clum A."/>
            <person name="Nolan M."/>
            <person name="Lipzen A."/>
            <person name="Salamov A."/>
            <person name="Henrissat B."/>
            <person name="Wiebenga A."/>
            <person name="De vries R.P."/>
            <person name="Grigoriev I.V."/>
            <person name="Mortensen U.H."/>
            <person name="Andersen M.R."/>
            <person name="Baker S.E."/>
        </authorList>
    </citation>
    <scope>NUCLEOTIDE SEQUENCE</scope>
    <source>
        <strain evidence="9">CBS 122712</strain>
    </source>
</reference>
<dbReference type="Pfam" id="PF19055">
    <property type="entry name" value="ABC2_membrane_7"/>
    <property type="match status" value="1"/>
</dbReference>
<proteinExistence type="predicted"/>
<evidence type="ECO:0000256" key="4">
    <source>
        <dbReference type="ARBA" id="ARBA00022741"/>
    </source>
</evidence>
<evidence type="ECO:0000256" key="2">
    <source>
        <dbReference type="ARBA" id="ARBA00022448"/>
    </source>
</evidence>
<protein>
    <submittedName>
        <fullName evidence="9">P-loop containing nucleoside triphosphate hydrolase protein</fullName>
    </submittedName>
</protein>
<keyword evidence="3" id="KW-0812">Transmembrane</keyword>
<keyword evidence="5" id="KW-0067">ATP-binding</keyword>
<dbReference type="VEuPathDB" id="FungiDB:BO83DRAFT_394542"/>
<dbReference type="GeneID" id="37054976"/>
<keyword evidence="10" id="KW-1185">Reference proteome</keyword>
<dbReference type="GO" id="GO:0016020">
    <property type="term" value="C:membrane"/>
    <property type="evidence" value="ECO:0007669"/>
    <property type="project" value="UniProtKB-SubCell"/>
</dbReference>
<dbReference type="InterPro" id="IPR027417">
    <property type="entry name" value="P-loop_NTPase"/>
</dbReference>
<dbReference type="AlphaFoldDB" id="A0A317UK30"/>
<evidence type="ECO:0000256" key="7">
    <source>
        <dbReference type="ARBA" id="ARBA00023136"/>
    </source>
</evidence>
<dbReference type="OrthoDB" id="245989at2759"/>
<organism evidence="9 10">
    <name type="scientific">Aspergillus eucalypticola (strain CBS 122712 / IBT 29274)</name>
    <dbReference type="NCBI Taxonomy" id="1448314"/>
    <lineage>
        <taxon>Eukaryota</taxon>
        <taxon>Fungi</taxon>
        <taxon>Dikarya</taxon>
        <taxon>Ascomycota</taxon>
        <taxon>Pezizomycotina</taxon>
        <taxon>Eurotiomycetes</taxon>
        <taxon>Eurotiomycetidae</taxon>
        <taxon>Eurotiales</taxon>
        <taxon>Aspergillaceae</taxon>
        <taxon>Aspergillus</taxon>
        <taxon>Aspergillus subgen. Circumdati</taxon>
    </lineage>
</organism>
<evidence type="ECO:0000313" key="10">
    <source>
        <dbReference type="Proteomes" id="UP000246171"/>
    </source>
</evidence>
<name>A0A317UK30_ASPEC</name>
<feature type="domain" description="AAA+ ATPase" evidence="8">
    <location>
        <begin position="4"/>
        <end position="189"/>
    </location>
</feature>
<dbReference type="GO" id="GO:0016887">
    <property type="term" value="F:ATP hydrolysis activity"/>
    <property type="evidence" value="ECO:0007669"/>
    <property type="project" value="InterPro"/>
</dbReference>
<keyword evidence="4" id="KW-0547">Nucleotide-binding</keyword>
<evidence type="ECO:0000256" key="1">
    <source>
        <dbReference type="ARBA" id="ARBA00004141"/>
    </source>
</evidence>
<comment type="caution">
    <text evidence="9">The sequence shown here is derived from an EMBL/GenBank/DDBJ whole genome shotgun (WGS) entry which is preliminary data.</text>
</comment>
<keyword evidence="9" id="KW-0378">Hydrolase</keyword>
<gene>
    <name evidence="9" type="ORF">BO83DRAFT_394542</name>
</gene>
<dbReference type="SUPFAM" id="SSF52540">
    <property type="entry name" value="P-loop containing nucleoside triphosphate hydrolases"/>
    <property type="match status" value="1"/>
</dbReference>
<dbReference type="PANTHER" id="PTHR19241">
    <property type="entry name" value="ATP-BINDING CASSETTE TRANSPORTER"/>
    <property type="match status" value="1"/>
</dbReference>
<dbReference type="Proteomes" id="UP000246171">
    <property type="component" value="Unassembled WGS sequence"/>
</dbReference>
<keyword evidence="2" id="KW-0813">Transport</keyword>
<dbReference type="GO" id="GO:0140359">
    <property type="term" value="F:ABC-type transporter activity"/>
    <property type="evidence" value="ECO:0007669"/>
    <property type="project" value="InterPro"/>
</dbReference>
<evidence type="ECO:0000256" key="5">
    <source>
        <dbReference type="ARBA" id="ARBA00022840"/>
    </source>
</evidence>
<keyword evidence="7" id="KW-0472">Membrane</keyword>
<dbReference type="Pfam" id="PF00005">
    <property type="entry name" value="ABC_tran"/>
    <property type="match status" value="1"/>
</dbReference>
<evidence type="ECO:0000256" key="6">
    <source>
        <dbReference type="ARBA" id="ARBA00022989"/>
    </source>
</evidence>
<accession>A0A317UK30</accession>
<dbReference type="InterPro" id="IPR043926">
    <property type="entry name" value="ABCG_dom"/>
</dbReference>